<organism evidence="1">
    <name type="scientific">Klosneuvirus KNV1</name>
    <dbReference type="NCBI Taxonomy" id="1977640"/>
    <lineage>
        <taxon>Viruses</taxon>
        <taxon>Varidnaviria</taxon>
        <taxon>Bamfordvirae</taxon>
        <taxon>Nucleocytoviricota</taxon>
        <taxon>Megaviricetes</taxon>
        <taxon>Imitervirales</taxon>
        <taxon>Mimiviridae</taxon>
        <taxon>Klosneuvirinae</taxon>
        <taxon>Klosneuvirus</taxon>
    </lineage>
</organism>
<proteinExistence type="predicted"/>
<dbReference type="EMBL" id="KY684110">
    <property type="protein sequence ID" value="ARF12067.1"/>
    <property type="molecule type" value="Genomic_DNA"/>
</dbReference>
<evidence type="ECO:0000313" key="1">
    <source>
        <dbReference type="EMBL" id="ARF12067.1"/>
    </source>
</evidence>
<protein>
    <submittedName>
        <fullName evidence="1">Uncharacterized protein</fullName>
    </submittedName>
</protein>
<reference evidence="1" key="1">
    <citation type="journal article" date="2017" name="Science">
        <title>Giant viruses with an expanded complement of translation system components.</title>
        <authorList>
            <person name="Schulz F."/>
            <person name="Yutin N."/>
            <person name="Ivanova N.N."/>
            <person name="Ortega D.R."/>
            <person name="Lee T.K."/>
            <person name="Vierheilig J."/>
            <person name="Daims H."/>
            <person name="Horn M."/>
            <person name="Wagner M."/>
            <person name="Jensen G.J."/>
            <person name="Kyrpides N.C."/>
            <person name="Koonin E.V."/>
            <person name="Woyke T."/>
        </authorList>
    </citation>
    <scope>NUCLEOTIDE SEQUENCE</scope>
    <source>
        <strain evidence="1">KNV1</strain>
    </source>
</reference>
<name>A0A1V0SK22_9VIRU</name>
<sequence>MDEFNRDDLFEIIYKKDDILTYKIFREKEKRNAMKMLQYFTCHFRLDYHGVADLFEPTEQIVDINKYQVCVISYIGTHSERRIQLRQEFMKRIESKQITFGIINFVRSIESKTTTIFTEPGSKAWINSLIKVDKNAVFIDDSIDHINSLQSMKIPGLQSKFFKGTKTNLIKLINDVTLSFNK</sequence>
<gene>
    <name evidence="1" type="ORF">Klosneuvirus_3_202</name>
</gene>
<accession>A0A1V0SK22</accession>